<keyword evidence="7" id="KW-0325">Glycoprotein</keyword>
<dbReference type="PROSITE" id="PS50097">
    <property type="entry name" value="BTB"/>
    <property type="match status" value="2"/>
</dbReference>
<dbReference type="CDD" id="cd18497">
    <property type="entry name" value="BACK_ABTB1_BPOZ"/>
    <property type="match status" value="1"/>
</dbReference>
<keyword evidence="4" id="KW-0130">Cell adhesion</keyword>
<feature type="repeat" description="ANK" evidence="8">
    <location>
        <begin position="538"/>
        <end position="570"/>
    </location>
</feature>
<dbReference type="EMBL" id="KE162428">
    <property type="protein sequence ID" value="EPQ08233.1"/>
    <property type="molecule type" value="Genomic_DNA"/>
</dbReference>
<dbReference type="InterPro" id="IPR002110">
    <property type="entry name" value="Ankyrin_rpt"/>
</dbReference>
<dbReference type="InterPro" id="IPR013836">
    <property type="entry name" value="CD34/Podocalyxin"/>
</dbReference>
<organism evidence="12 13">
    <name type="scientific">Myotis brandtii</name>
    <name type="common">Brandt's bat</name>
    <dbReference type="NCBI Taxonomy" id="109478"/>
    <lineage>
        <taxon>Eukaryota</taxon>
        <taxon>Metazoa</taxon>
        <taxon>Chordata</taxon>
        <taxon>Craniata</taxon>
        <taxon>Vertebrata</taxon>
        <taxon>Euteleostomi</taxon>
        <taxon>Mammalia</taxon>
        <taxon>Eutheria</taxon>
        <taxon>Laurasiatheria</taxon>
        <taxon>Chiroptera</taxon>
        <taxon>Yangochiroptera</taxon>
        <taxon>Vespertilionidae</taxon>
        <taxon>Myotis</taxon>
    </lineage>
</organism>
<protein>
    <submittedName>
        <fullName evidence="12">Ankyrin repeat and BTB/POZ domain-containing protein 1</fullName>
    </submittedName>
</protein>
<evidence type="ECO:0000256" key="8">
    <source>
        <dbReference type="PROSITE-ProRule" id="PRU00023"/>
    </source>
</evidence>
<dbReference type="SUPFAM" id="SSF54695">
    <property type="entry name" value="POZ domain"/>
    <property type="match status" value="2"/>
</dbReference>
<dbReference type="InterPro" id="IPR042397">
    <property type="entry name" value="PODXL2"/>
</dbReference>
<dbReference type="CDD" id="cd18295">
    <property type="entry name" value="BTB1_POZ_ABTB1_BPOZ1"/>
    <property type="match status" value="1"/>
</dbReference>
<dbReference type="Pfam" id="PF06365">
    <property type="entry name" value="CD34_antigen"/>
    <property type="match status" value="1"/>
</dbReference>
<dbReference type="GO" id="GO:0050901">
    <property type="term" value="P:leukocyte tethering or rolling"/>
    <property type="evidence" value="ECO:0007669"/>
    <property type="project" value="TreeGrafter"/>
</dbReference>
<evidence type="ECO:0000256" key="7">
    <source>
        <dbReference type="ARBA" id="ARBA00023180"/>
    </source>
</evidence>
<dbReference type="SMART" id="SM00248">
    <property type="entry name" value="ANK"/>
    <property type="match status" value="1"/>
</dbReference>
<evidence type="ECO:0000256" key="4">
    <source>
        <dbReference type="ARBA" id="ARBA00022889"/>
    </source>
</evidence>
<comment type="subcellular location">
    <subcellularLocation>
        <location evidence="1">Membrane</location>
        <topology evidence="1">Single-pass type I membrane protein</topology>
    </subcellularLocation>
</comment>
<feature type="compositionally biased region" description="Acidic residues" evidence="9">
    <location>
        <begin position="138"/>
        <end position="165"/>
    </location>
</feature>
<keyword evidence="8" id="KW-0040">ANK repeat</keyword>
<feature type="region of interest" description="Disordered" evidence="9">
    <location>
        <begin position="1"/>
        <end position="267"/>
    </location>
</feature>
<dbReference type="SMART" id="SM00225">
    <property type="entry name" value="BTB"/>
    <property type="match status" value="2"/>
</dbReference>
<keyword evidence="6 10" id="KW-0472">Membrane</keyword>
<dbReference type="FunFam" id="3.30.710.10:FF:000063">
    <property type="entry name" value="Ankyrin repeat and BTB/POZ domain-containing protein 1"/>
    <property type="match status" value="1"/>
</dbReference>
<evidence type="ECO:0000256" key="3">
    <source>
        <dbReference type="ARBA" id="ARBA00022729"/>
    </source>
</evidence>
<dbReference type="Gene3D" id="3.30.710.10">
    <property type="entry name" value="Potassium Channel Kv1.1, Chain A"/>
    <property type="match status" value="2"/>
</dbReference>
<evidence type="ECO:0000256" key="5">
    <source>
        <dbReference type="ARBA" id="ARBA00022989"/>
    </source>
</evidence>
<evidence type="ECO:0000256" key="6">
    <source>
        <dbReference type="ARBA" id="ARBA00023136"/>
    </source>
</evidence>
<dbReference type="InterPro" id="IPR011333">
    <property type="entry name" value="SKP1/BTB/POZ_sf"/>
</dbReference>
<dbReference type="Pfam" id="PF13857">
    <property type="entry name" value="Ank_5"/>
    <property type="match status" value="1"/>
</dbReference>
<dbReference type="InterPro" id="IPR000210">
    <property type="entry name" value="BTB/POZ_dom"/>
</dbReference>
<dbReference type="Pfam" id="PF00651">
    <property type="entry name" value="BTB"/>
    <property type="match status" value="2"/>
</dbReference>
<evidence type="ECO:0000313" key="12">
    <source>
        <dbReference type="EMBL" id="EPQ08233.1"/>
    </source>
</evidence>
<name>S7PCZ5_MYOBR</name>
<keyword evidence="2 10" id="KW-0812">Transmembrane</keyword>
<dbReference type="PANTHER" id="PTHR15594">
    <property type="entry name" value="PODOCALYXIN-LIKE PROTEIN 2"/>
    <property type="match status" value="1"/>
</dbReference>
<dbReference type="GO" id="GO:0005886">
    <property type="term" value="C:plasma membrane"/>
    <property type="evidence" value="ECO:0007669"/>
    <property type="project" value="UniProtKB-ARBA"/>
</dbReference>
<evidence type="ECO:0000313" key="13">
    <source>
        <dbReference type="Proteomes" id="UP000052978"/>
    </source>
</evidence>
<dbReference type="eggNOG" id="ENOG502QTNA">
    <property type="taxonomic scope" value="Eukaryota"/>
</dbReference>
<feature type="transmembrane region" description="Helical" evidence="10">
    <location>
        <begin position="476"/>
        <end position="500"/>
    </location>
</feature>
<evidence type="ECO:0000256" key="9">
    <source>
        <dbReference type="SAM" id="MobiDB-lite"/>
    </source>
</evidence>
<dbReference type="FunFam" id="3.30.710.10:FF:000064">
    <property type="entry name" value="Ankyrin repeat and BTB/POZ domain-containing protein 1"/>
    <property type="match status" value="1"/>
</dbReference>
<feature type="domain" description="BTB" evidence="11">
    <location>
        <begin position="618"/>
        <end position="685"/>
    </location>
</feature>
<feature type="compositionally biased region" description="Low complexity" evidence="9">
    <location>
        <begin position="18"/>
        <end position="36"/>
    </location>
</feature>
<proteinExistence type="predicted"/>
<keyword evidence="5 10" id="KW-1133">Transmembrane helix</keyword>
<evidence type="ECO:0000259" key="11">
    <source>
        <dbReference type="PROSITE" id="PS50097"/>
    </source>
</evidence>
<feature type="domain" description="BTB" evidence="11">
    <location>
        <begin position="775"/>
        <end position="849"/>
    </location>
</feature>
<sequence>MGVSLGAYAAGSDEPGPEGLTSTSLLDLLLPTGLEPLDSEEPSEAMGLGAGLGAPGSGFPSEESEESRILQPPQYFWEEEEELNDSSLDLGPTADYGFPDLTEKAGPIEDSQGQEASSLPPPLPKMNLVEPPWHMAPGEEEEEEDEEKEEEKEDIEKEEEEEEKEELLPVNRAQEEAQTQVHDFSTTSSSQTPLAPKHKHEDSGDQASSGVEVGSSMEPSLSPPSVTPSTVTLGGQDFTNQEAGDTTLPAAGHEVDFEAPQEATEEATMGITVLAGKQGEVLSLASFPQAEAPSGAETPDEDPLYPGASATVPLPSQDMELTPSSATLGQEDLSQQPQERQAAEAQSRIPWDSTQVVCKDWSNLAGKNYIILNMTENIDCEVFRQHWGLQFLALVEEVLPRHGSGHHGDWHISLSKPSEKEQHLLMTLVGEQGVMPTQDVLSMLGDIRRSLVEIGIQNYSTTSSCQARASQVRSDYGTLFVVLVVIGAICVIIIVLGLLYNCWQRRLPKLKHVKPWVSRAQGYLLEQRDVDVNVWDKWDSTPLYYACLCGHEELVLYLLANGARCEANTFHGERCFYGAASDTIRRALLDYKQVTPSSRRRDYYDEFLQRLLDQGIHSDVLFVVHGKPFRAHRCILGARSSYFANMLDTKWKGKSIVVLRHPLINAVAFGALLQYLYTGGLDVGVEHISDCERLAKQCQLLDLLNDLEAKCKEVSEFVASKPGTHVKVLSMRPPAEDPRLREDLALLADCALPPELRGDLGELPFPFPDGFNSCPDVCFQVEGCSFLCHKAFFCGRSDYFRALLDDHFRENEGLEASGGLPAITLHGLSPHVFTHVLYYIYTNHTEVPPEVAYDVLSMADMYLLPGLKRLCGRSLAQLLDEDSVVGLWRVAKLFRLARLEDQCTEYMAKVIEKLVEQEDFSEAVREEAAAVRGRQEQDSIPLVDDIRFHITSVVQTYSNIKEMERRLHALEDLLVSIGLDC</sequence>
<evidence type="ECO:0000256" key="10">
    <source>
        <dbReference type="SAM" id="Phobius"/>
    </source>
</evidence>
<dbReference type="PROSITE" id="PS50088">
    <property type="entry name" value="ANK_REPEAT"/>
    <property type="match status" value="1"/>
</dbReference>
<keyword evidence="3" id="KW-0732">Signal</keyword>
<evidence type="ECO:0000256" key="2">
    <source>
        <dbReference type="ARBA" id="ARBA00022692"/>
    </source>
</evidence>
<keyword evidence="13" id="KW-1185">Reference proteome</keyword>
<gene>
    <name evidence="12" type="ORF">D623_10029902</name>
</gene>
<reference evidence="12 13" key="1">
    <citation type="journal article" date="2013" name="Nat. Commun.">
        <title>Genome analysis reveals insights into physiology and longevity of the Brandt's bat Myotis brandtii.</title>
        <authorList>
            <person name="Seim I."/>
            <person name="Fang X."/>
            <person name="Xiong Z."/>
            <person name="Lobanov A.V."/>
            <person name="Huang Z."/>
            <person name="Ma S."/>
            <person name="Feng Y."/>
            <person name="Turanov A.A."/>
            <person name="Zhu Y."/>
            <person name="Lenz T.L."/>
            <person name="Gerashchenko M.V."/>
            <person name="Fan D."/>
            <person name="Hee Yim S."/>
            <person name="Yao X."/>
            <person name="Jordan D."/>
            <person name="Xiong Y."/>
            <person name="Ma Y."/>
            <person name="Lyapunov A.N."/>
            <person name="Chen G."/>
            <person name="Kulakova O.I."/>
            <person name="Sun Y."/>
            <person name="Lee S.G."/>
            <person name="Bronson R.T."/>
            <person name="Moskalev A.A."/>
            <person name="Sunyaev S.R."/>
            <person name="Zhang G."/>
            <person name="Krogh A."/>
            <person name="Wang J."/>
            <person name="Gladyshev V.N."/>
        </authorList>
    </citation>
    <scope>NUCLEOTIDE SEQUENCE [LARGE SCALE GENOMIC DNA]</scope>
</reference>
<feature type="compositionally biased region" description="Polar residues" evidence="9">
    <location>
        <begin position="176"/>
        <end position="193"/>
    </location>
</feature>
<dbReference type="AlphaFoldDB" id="S7PCZ5"/>
<dbReference type="PANTHER" id="PTHR15594:SF1">
    <property type="entry name" value="PODOCALYXIN-LIKE PROTEIN 2"/>
    <property type="match status" value="1"/>
</dbReference>
<accession>S7PCZ5</accession>
<dbReference type="Proteomes" id="UP000052978">
    <property type="component" value="Unassembled WGS sequence"/>
</dbReference>
<evidence type="ECO:0000256" key="1">
    <source>
        <dbReference type="ARBA" id="ARBA00004479"/>
    </source>
</evidence>
<dbReference type="CDD" id="cd18296">
    <property type="entry name" value="BTB2_POZ_ABTB1_BPOZ1"/>
    <property type="match status" value="1"/>
</dbReference>
<dbReference type="Gene3D" id="1.25.40.20">
    <property type="entry name" value="Ankyrin repeat-containing domain"/>
    <property type="match status" value="1"/>
</dbReference>
<dbReference type="InterPro" id="IPR036770">
    <property type="entry name" value="Ankyrin_rpt-contain_sf"/>
</dbReference>
<dbReference type="SUPFAM" id="SSF48403">
    <property type="entry name" value="Ankyrin repeat"/>
    <property type="match status" value="1"/>
</dbReference>
<feature type="region of interest" description="Disordered" evidence="9">
    <location>
        <begin position="289"/>
        <end position="323"/>
    </location>
</feature>